<comment type="similarity">
    <text evidence="1">Belongs to the sigma-70 factor family. ECF subfamily.</text>
</comment>
<dbReference type="InterPro" id="IPR014284">
    <property type="entry name" value="RNA_pol_sigma-70_dom"/>
</dbReference>
<dbReference type="InterPro" id="IPR039425">
    <property type="entry name" value="RNA_pol_sigma-70-like"/>
</dbReference>
<dbReference type="SUPFAM" id="SSF88659">
    <property type="entry name" value="Sigma3 and sigma4 domains of RNA polymerase sigma factors"/>
    <property type="match status" value="1"/>
</dbReference>
<feature type="domain" description="RNA polymerase sigma-70 region 2" evidence="5">
    <location>
        <begin position="13"/>
        <end position="76"/>
    </location>
</feature>
<proteinExistence type="inferred from homology"/>
<dbReference type="Gene3D" id="1.10.10.10">
    <property type="entry name" value="Winged helix-like DNA-binding domain superfamily/Winged helix DNA-binding domain"/>
    <property type="match status" value="1"/>
</dbReference>
<evidence type="ECO:0000259" key="5">
    <source>
        <dbReference type="Pfam" id="PF04542"/>
    </source>
</evidence>
<evidence type="ECO:0000256" key="3">
    <source>
        <dbReference type="ARBA" id="ARBA00023082"/>
    </source>
</evidence>
<keyword evidence="4" id="KW-0804">Transcription</keyword>
<sequence length="179" mass="21561">MYSAKQRDDFRHLFTKEYKHLYYYSLQITRQPEASKDIVSEVFARVWEHWPDWQQENMSSMLMVAVRRKCIDFLRCNVVASKYAKYYIRSVDEAYVQDSVHYNQQLQIEAMMKLLPEPTRTILYKCYVEHLKYDEVAKQMGIHHDTVKRHIMKALKILRDKYAGKSPDDIATDFEPETY</sequence>
<dbReference type="InterPro" id="IPR013324">
    <property type="entry name" value="RNA_pol_sigma_r3/r4-like"/>
</dbReference>
<protein>
    <submittedName>
        <fullName evidence="7">DNA-directed RNA polymerase sigma-70 factor</fullName>
    </submittedName>
</protein>
<feature type="domain" description="RNA polymerase sigma factor 70 region 4 type 2" evidence="6">
    <location>
        <begin position="106"/>
        <end position="157"/>
    </location>
</feature>
<evidence type="ECO:0000256" key="2">
    <source>
        <dbReference type="ARBA" id="ARBA00023015"/>
    </source>
</evidence>
<reference evidence="7 8" key="1">
    <citation type="journal article" date="2022" name="Int. J. Syst. Evol. Microbiol.">
        <title>Prevotella herbatica sp. nov., a plant polysaccharide-decomposing anaerobic bacterium isolated from a methanogenic reactor.</title>
        <authorList>
            <person name="Uek A."/>
            <person name="Tonouchi A."/>
            <person name="Kaku N."/>
            <person name="Ueki K."/>
        </authorList>
    </citation>
    <scope>NUCLEOTIDE SEQUENCE [LARGE SCALE GENOMIC DNA]</scope>
    <source>
        <strain evidence="7 8">WR041</strain>
    </source>
</reference>
<dbReference type="InterPro" id="IPR013325">
    <property type="entry name" value="RNA_pol_sigma_r2"/>
</dbReference>
<dbReference type="InterPro" id="IPR007627">
    <property type="entry name" value="RNA_pol_sigma70_r2"/>
</dbReference>
<dbReference type="Pfam" id="PF04542">
    <property type="entry name" value="Sigma70_r2"/>
    <property type="match status" value="1"/>
</dbReference>
<gene>
    <name evidence="7" type="ORF">prwr041_20920</name>
</gene>
<dbReference type="PANTHER" id="PTHR43133:SF46">
    <property type="entry name" value="RNA POLYMERASE SIGMA-70 FACTOR ECF SUBFAMILY"/>
    <property type="match status" value="1"/>
</dbReference>
<dbReference type="GO" id="GO:0000428">
    <property type="term" value="C:DNA-directed RNA polymerase complex"/>
    <property type="evidence" value="ECO:0007669"/>
    <property type="project" value="UniProtKB-KW"/>
</dbReference>
<dbReference type="Gene3D" id="1.10.1740.10">
    <property type="match status" value="1"/>
</dbReference>
<evidence type="ECO:0000313" key="7">
    <source>
        <dbReference type="EMBL" id="BCS86199.1"/>
    </source>
</evidence>
<dbReference type="RefSeq" id="WP_207153775.1">
    <property type="nucleotide sequence ID" value="NZ_AP024484.1"/>
</dbReference>
<name>A0ABM7P0G2_9BACT</name>
<dbReference type="NCBIfam" id="TIGR02937">
    <property type="entry name" value="sigma70-ECF"/>
    <property type="match status" value="1"/>
</dbReference>
<keyword evidence="3" id="KW-0731">Sigma factor</keyword>
<accession>A0ABM7P0G2</accession>
<evidence type="ECO:0000256" key="4">
    <source>
        <dbReference type="ARBA" id="ARBA00023163"/>
    </source>
</evidence>
<evidence type="ECO:0000313" key="8">
    <source>
        <dbReference type="Proteomes" id="UP001319045"/>
    </source>
</evidence>
<evidence type="ECO:0000256" key="1">
    <source>
        <dbReference type="ARBA" id="ARBA00010641"/>
    </source>
</evidence>
<dbReference type="Proteomes" id="UP001319045">
    <property type="component" value="Chromosome"/>
</dbReference>
<dbReference type="InterPro" id="IPR013249">
    <property type="entry name" value="RNA_pol_sigma70_r4_t2"/>
</dbReference>
<dbReference type="InterPro" id="IPR036388">
    <property type="entry name" value="WH-like_DNA-bd_sf"/>
</dbReference>
<organism evidence="7 8">
    <name type="scientific">Prevotella herbatica</name>
    <dbReference type="NCBI Taxonomy" id="2801997"/>
    <lineage>
        <taxon>Bacteria</taxon>
        <taxon>Pseudomonadati</taxon>
        <taxon>Bacteroidota</taxon>
        <taxon>Bacteroidia</taxon>
        <taxon>Bacteroidales</taxon>
        <taxon>Prevotellaceae</taxon>
        <taxon>Prevotella</taxon>
    </lineage>
</organism>
<dbReference type="EMBL" id="AP024484">
    <property type="protein sequence ID" value="BCS86199.1"/>
    <property type="molecule type" value="Genomic_DNA"/>
</dbReference>
<dbReference type="Pfam" id="PF08281">
    <property type="entry name" value="Sigma70_r4_2"/>
    <property type="match status" value="1"/>
</dbReference>
<dbReference type="PANTHER" id="PTHR43133">
    <property type="entry name" value="RNA POLYMERASE ECF-TYPE SIGMA FACTO"/>
    <property type="match status" value="1"/>
</dbReference>
<evidence type="ECO:0000259" key="6">
    <source>
        <dbReference type="Pfam" id="PF08281"/>
    </source>
</evidence>
<dbReference type="SUPFAM" id="SSF88946">
    <property type="entry name" value="Sigma2 domain of RNA polymerase sigma factors"/>
    <property type="match status" value="1"/>
</dbReference>
<keyword evidence="7" id="KW-0240">DNA-directed RNA polymerase</keyword>
<keyword evidence="8" id="KW-1185">Reference proteome</keyword>
<keyword evidence="2" id="KW-0805">Transcription regulation</keyword>